<dbReference type="InterPro" id="IPR001789">
    <property type="entry name" value="Sig_transdc_resp-reg_receiver"/>
</dbReference>
<keyword evidence="1" id="KW-0805">Transcription regulation</keyword>
<dbReference type="InterPro" id="IPR009057">
    <property type="entry name" value="Homeodomain-like_sf"/>
</dbReference>
<feature type="domain" description="HTH araC/xylS-type" evidence="5">
    <location>
        <begin position="393"/>
        <end position="491"/>
    </location>
</feature>
<dbReference type="PRINTS" id="PR00032">
    <property type="entry name" value="HTHARAC"/>
</dbReference>
<keyword evidence="3" id="KW-0804">Transcription</keyword>
<dbReference type="EMBL" id="NGKA01000036">
    <property type="protein sequence ID" value="RSU07648.1"/>
    <property type="molecule type" value="Genomic_DNA"/>
</dbReference>
<dbReference type="Proteomes" id="UP000287605">
    <property type="component" value="Unassembled WGS sequence"/>
</dbReference>
<dbReference type="Gene3D" id="1.10.10.60">
    <property type="entry name" value="Homeodomain-like"/>
    <property type="match status" value="2"/>
</dbReference>
<dbReference type="PROSITE" id="PS01124">
    <property type="entry name" value="HTH_ARAC_FAMILY_2"/>
    <property type="match status" value="1"/>
</dbReference>
<reference evidence="7 8" key="1">
    <citation type="submission" date="2017-05" db="EMBL/GenBank/DDBJ databases">
        <title>Vagococcus spp. assemblies.</title>
        <authorList>
            <person name="Gulvik C.A."/>
        </authorList>
    </citation>
    <scope>NUCLEOTIDE SEQUENCE [LARGE SCALE GENOMIC DNA]</scope>
    <source>
        <strain evidence="7 8">CCUG 51432</strain>
    </source>
</reference>
<evidence type="ECO:0000313" key="7">
    <source>
        <dbReference type="EMBL" id="RSU07648.1"/>
    </source>
</evidence>
<evidence type="ECO:0000256" key="2">
    <source>
        <dbReference type="ARBA" id="ARBA00023125"/>
    </source>
</evidence>
<dbReference type="SMART" id="SM00448">
    <property type="entry name" value="REC"/>
    <property type="match status" value="1"/>
</dbReference>
<dbReference type="Pfam" id="PF12833">
    <property type="entry name" value="HTH_18"/>
    <property type="match status" value="1"/>
</dbReference>
<evidence type="ECO:0000256" key="1">
    <source>
        <dbReference type="ARBA" id="ARBA00023015"/>
    </source>
</evidence>
<evidence type="ECO:0000259" key="6">
    <source>
        <dbReference type="PROSITE" id="PS50110"/>
    </source>
</evidence>
<organism evidence="7 8">
    <name type="scientific">Vagococcus elongatus</name>
    <dbReference type="NCBI Taxonomy" id="180344"/>
    <lineage>
        <taxon>Bacteria</taxon>
        <taxon>Bacillati</taxon>
        <taxon>Bacillota</taxon>
        <taxon>Bacilli</taxon>
        <taxon>Lactobacillales</taxon>
        <taxon>Enterococcaceae</taxon>
        <taxon>Vagococcus</taxon>
    </lineage>
</organism>
<dbReference type="AlphaFoldDB" id="A0A430AHY5"/>
<dbReference type="OrthoDB" id="342399at2"/>
<name>A0A430AHY5_9ENTE</name>
<evidence type="ECO:0000313" key="8">
    <source>
        <dbReference type="Proteomes" id="UP000287605"/>
    </source>
</evidence>
<evidence type="ECO:0000256" key="4">
    <source>
        <dbReference type="PROSITE-ProRule" id="PRU00169"/>
    </source>
</evidence>
<dbReference type="SUPFAM" id="SSF46689">
    <property type="entry name" value="Homeodomain-like"/>
    <property type="match status" value="2"/>
</dbReference>
<dbReference type="RefSeq" id="WP_126810180.1">
    <property type="nucleotide sequence ID" value="NZ_NGKA01000036.1"/>
</dbReference>
<keyword evidence="2" id="KW-0238">DNA-binding</keyword>
<protein>
    <recommendedName>
        <fullName evidence="9">DNA-binding response regulator</fullName>
    </recommendedName>
</protein>
<dbReference type="PANTHER" id="PTHR43280">
    <property type="entry name" value="ARAC-FAMILY TRANSCRIPTIONAL REGULATOR"/>
    <property type="match status" value="1"/>
</dbReference>
<dbReference type="PROSITE" id="PS00041">
    <property type="entry name" value="HTH_ARAC_FAMILY_1"/>
    <property type="match status" value="1"/>
</dbReference>
<dbReference type="InterPro" id="IPR018062">
    <property type="entry name" value="HTH_AraC-typ_CS"/>
</dbReference>
<evidence type="ECO:0000259" key="5">
    <source>
        <dbReference type="PROSITE" id="PS01124"/>
    </source>
</evidence>
<proteinExistence type="predicted"/>
<dbReference type="GO" id="GO:0003700">
    <property type="term" value="F:DNA-binding transcription factor activity"/>
    <property type="evidence" value="ECO:0007669"/>
    <property type="project" value="InterPro"/>
</dbReference>
<gene>
    <name evidence="7" type="ORF">CBF29_13215</name>
</gene>
<comment type="caution">
    <text evidence="7">The sequence shown here is derived from an EMBL/GenBank/DDBJ whole genome shotgun (WGS) entry which is preliminary data.</text>
</comment>
<feature type="domain" description="Response regulatory" evidence="6">
    <location>
        <begin position="2"/>
        <end position="118"/>
    </location>
</feature>
<dbReference type="PROSITE" id="PS50110">
    <property type="entry name" value="RESPONSE_REGULATORY"/>
    <property type="match status" value="1"/>
</dbReference>
<dbReference type="Pfam" id="PF00072">
    <property type="entry name" value="Response_reg"/>
    <property type="match status" value="1"/>
</dbReference>
<accession>A0A430AHY5</accession>
<keyword evidence="4" id="KW-0597">Phosphoprotein</keyword>
<dbReference type="SMART" id="SM00342">
    <property type="entry name" value="HTH_ARAC"/>
    <property type="match status" value="1"/>
</dbReference>
<dbReference type="SUPFAM" id="SSF52172">
    <property type="entry name" value="CheY-like"/>
    <property type="match status" value="1"/>
</dbReference>
<dbReference type="CDD" id="cd17536">
    <property type="entry name" value="REC_YesN-like"/>
    <property type="match status" value="1"/>
</dbReference>
<dbReference type="PANTHER" id="PTHR43280:SF2">
    <property type="entry name" value="HTH-TYPE TRANSCRIPTIONAL REGULATOR EXSA"/>
    <property type="match status" value="1"/>
</dbReference>
<dbReference type="GO" id="GO:0000160">
    <property type="term" value="P:phosphorelay signal transduction system"/>
    <property type="evidence" value="ECO:0007669"/>
    <property type="project" value="InterPro"/>
</dbReference>
<dbReference type="InterPro" id="IPR011006">
    <property type="entry name" value="CheY-like_superfamily"/>
</dbReference>
<dbReference type="InterPro" id="IPR018060">
    <property type="entry name" value="HTH_AraC"/>
</dbReference>
<dbReference type="InterPro" id="IPR020449">
    <property type="entry name" value="Tscrpt_reg_AraC-type_HTH"/>
</dbReference>
<evidence type="ECO:0000256" key="3">
    <source>
        <dbReference type="ARBA" id="ARBA00023163"/>
    </source>
</evidence>
<dbReference type="GO" id="GO:0043565">
    <property type="term" value="F:sequence-specific DNA binding"/>
    <property type="evidence" value="ECO:0007669"/>
    <property type="project" value="InterPro"/>
</dbReference>
<feature type="modified residue" description="4-aspartylphosphate" evidence="4">
    <location>
        <position position="53"/>
    </location>
</feature>
<sequence>MKLLIVDDEKLICEWLNYSIQAMKSFEIIGTANNGSEALSLFYKTRPDIIITDLKMPVMDGLELIKKIRQDNDWVQIIILSAYSEFNLAREALRIGADEYILKTEMNNEVLQEALIKAQNSLTRSKKEQNYSVEKSLSQVHNRKILLNNNILNKDEIDSLKSKVPEWSNHHYFIIAIWTNHLIKGFHLSNSYPINHVFGFHYNDLIYIYIEKISENLQHKEREKLMIDYANEIAQINGCPIAMSETDSHIKNIPLNIPNVINNLELSFYIEENRVFNKMTTEKENDGKNEKEENIFEIPNINLYTKLKVLLSYYYNSQVLPLKKVRNRLWELMDTIEVSYSKNPELLKAIMSAKKIIAKSTKFSELEISINKVANHIKDGDLKLTSKKNSYVTESMKFIEENFMHPISLEDTASYVGLSQEYFSKIFSDENGINYSTYLTKVRLNKARKLLEYSNYKVQNIAESVGYPNVSYFSTVFKKEFGCTPFEYRRKQLRKEI</sequence>
<keyword evidence="8" id="KW-1185">Reference proteome</keyword>
<dbReference type="Gene3D" id="3.40.50.2300">
    <property type="match status" value="1"/>
</dbReference>
<evidence type="ECO:0008006" key="9">
    <source>
        <dbReference type="Google" id="ProtNLM"/>
    </source>
</evidence>